<name>A0ABT6T2W3_9ACTN</name>
<evidence type="ECO:0000313" key="4">
    <source>
        <dbReference type="Proteomes" id="UP001237105"/>
    </source>
</evidence>
<proteinExistence type="predicted"/>
<keyword evidence="2" id="KW-0472">Membrane</keyword>
<dbReference type="PANTHER" id="PTHR36844:SF1">
    <property type="entry name" value="PROTEASE PRSW"/>
    <property type="match status" value="1"/>
</dbReference>
<dbReference type="EMBL" id="JASCIS010000028">
    <property type="protein sequence ID" value="MDI3421750.1"/>
    <property type="molecule type" value="Genomic_DNA"/>
</dbReference>
<feature type="region of interest" description="Disordered" evidence="1">
    <location>
        <begin position="290"/>
        <end position="335"/>
    </location>
</feature>
<dbReference type="RefSeq" id="WP_282537616.1">
    <property type="nucleotide sequence ID" value="NZ_JASCIS010000028.1"/>
</dbReference>
<gene>
    <name evidence="3" type="ORF">QIT00_24895</name>
</gene>
<feature type="compositionally biased region" description="Basic and acidic residues" evidence="1">
    <location>
        <begin position="306"/>
        <end position="335"/>
    </location>
</feature>
<evidence type="ECO:0000256" key="1">
    <source>
        <dbReference type="SAM" id="MobiDB-lite"/>
    </source>
</evidence>
<sequence length="335" mass="35801">MTTHPGPAPTARPRGAVLLAVAVIAAVGTALLARTFARSVIVFPSQTLTAIAVCAVFAAIGWWLLRRLNPLVPADRRSAAACLAWGLLPATGFAVLANGGLTSIWSRVLGLETGSAWRDALSAPVNEELLKIAGVLLLALALAPRVRGPLDGFVLGAFAGFGFQVTENVIYGIQSAEATGGTGTTTTVVTFLYERFLTALSSHWAMSALAGTGLGYLIARRAQRWAVVRGVALIALAMALHLFFDSPLIATGPGGTLRALLAFVVAMAVYLSLRHRFRRAAADHLRAHGHDPGLLRRRTRRKARRAQPDRAARRRTGEQQRHLLTETAEYAHRTT</sequence>
<keyword evidence="3" id="KW-0645">Protease</keyword>
<keyword evidence="3" id="KW-0482">Metalloprotease</keyword>
<feature type="transmembrane region" description="Helical" evidence="2">
    <location>
        <begin position="196"/>
        <end position="219"/>
    </location>
</feature>
<comment type="caution">
    <text evidence="3">The sequence shown here is derived from an EMBL/GenBank/DDBJ whole genome shotgun (WGS) entry which is preliminary data.</text>
</comment>
<feature type="transmembrane region" description="Helical" evidence="2">
    <location>
        <begin position="256"/>
        <end position="273"/>
    </location>
</feature>
<feature type="transmembrane region" description="Helical" evidence="2">
    <location>
        <begin position="40"/>
        <end position="65"/>
    </location>
</feature>
<keyword evidence="3" id="KW-0378">Hydrolase</keyword>
<keyword evidence="2" id="KW-0812">Transmembrane</keyword>
<accession>A0ABT6T2W3</accession>
<keyword evidence="4" id="KW-1185">Reference proteome</keyword>
<keyword evidence="2" id="KW-1133">Transmembrane helix</keyword>
<dbReference type="GO" id="GO:0008237">
    <property type="term" value="F:metallopeptidase activity"/>
    <property type="evidence" value="ECO:0007669"/>
    <property type="project" value="UniProtKB-KW"/>
</dbReference>
<dbReference type="InterPro" id="IPR026898">
    <property type="entry name" value="PrsW"/>
</dbReference>
<evidence type="ECO:0000256" key="2">
    <source>
        <dbReference type="SAM" id="Phobius"/>
    </source>
</evidence>
<feature type="transmembrane region" description="Helical" evidence="2">
    <location>
        <begin position="15"/>
        <end position="33"/>
    </location>
</feature>
<dbReference type="PANTHER" id="PTHR36844">
    <property type="entry name" value="PROTEASE PRSW"/>
    <property type="match status" value="1"/>
</dbReference>
<dbReference type="Pfam" id="PF13367">
    <property type="entry name" value="PrsW-protease"/>
    <property type="match status" value="1"/>
</dbReference>
<reference evidence="3 4" key="1">
    <citation type="submission" date="2023-05" db="EMBL/GenBank/DDBJ databases">
        <title>Draft genome sequence of Streptomyces sp. B-S-A12 isolated from a cave soil in Thailand.</title>
        <authorList>
            <person name="Chamroensaksri N."/>
            <person name="Muangham S."/>
        </authorList>
    </citation>
    <scope>NUCLEOTIDE SEQUENCE [LARGE SCALE GENOMIC DNA]</scope>
    <source>
        <strain evidence="3 4">B-S-A12</strain>
    </source>
</reference>
<feature type="transmembrane region" description="Helical" evidence="2">
    <location>
        <begin position="226"/>
        <end position="244"/>
    </location>
</feature>
<organism evidence="3 4">
    <name type="scientific">Streptomyces luteolus</name>
    <dbReference type="NCBI Taxonomy" id="3043615"/>
    <lineage>
        <taxon>Bacteria</taxon>
        <taxon>Bacillati</taxon>
        <taxon>Actinomycetota</taxon>
        <taxon>Actinomycetes</taxon>
        <taxon>Kitasatosporales</taxon>
        <taxon>Streptomycetaceae</taxon>
        <taxon>Streptomyces</taxon>
    </lineage>
</organism>
<protein>
    <submittedName>
        <fullName evidence="3">PrsW family intramembrane metalloprotease</fullName>
    </submittedName>
</protein>
<feature type="transmembrane region" description="Helical" evidence="2">
    <location>
        <begin position="85"/>
        <end position="108"/>
    </location>
</feature>
<dbReference type="Proteomes" id="UP001237105">
    <property type="component" value="Unassembled WGS sequence"/>
</dbReference>
<feature type="compositionally biased region" description="Basic residues" evidence="1">
    <location>
        <begin position="295"/>
        <end position="305"/>
    </location>
</feature>
<evidence type="ECO:0000313" key="3">
    <source>
        <dbReference type="EMBL" id="MDI3421750.1"/>
    </source>
</evidence>